<evidence type="ECO:0000256" key="4">
    <source>
        <dbReference type="ARBA" id="ARBA00009038"/>
    </source>
</evidence>
<reference evidence="16 17" key="1">
    <citation type="journal article" date="2018" name="Front. Microbiol.">
        <title>Genome-Wide Analysis of Corynespora cassiicola Leaf Fall Disease Putative Effectors.</title>
        <authorList>
            <person name="Lopez D."/>
            <person name="Ribeiro S."/>
            <person name="Label P."/>
            <person name="Fumanal B."/>
            <person name="Venisse J.S."/>
            <person name="Kohler A."/>
            <person name="de Oliveira R.R."/>
            <person name="Labutti K."/>
            <person name="Lipzen A."/>
            <person name="Lail K."/>
            <person name="Bauer D."/>
            <person name="Ohm R.A."/>
            <person name="Barry K.W."/>
            <person name="Spatafora J."/>
            <person name="Grigoriev I.V."/>
            <person name="Martin F.M."/>
            <person name="Pujade-Renaud V."/>
        </authorList>
    </citation>
    <scope>NUCLEOTIDE SEQUENCE [LARGE SCALE GENOMIC DNA]</scope>
    <source>
        <strain evidence="16 17">Philippines</strain>
    </source>
</reference>
<feature type="domain" description="Ribophorin II third" evidence="14">
    <location>
        <begin position="61"/>
        <end position="148"/>
    </location>
</feature>
<dbReference type="InterPro" id="IPR056790">
    <property type="entry name" value="Ribophorin_II_C"/>
</dbReference>
<evidence type="ECO:0000256" key="6">
    <source>
        <dbReference type="ARBA" id="ARBA00022729"/>
    </source>
</evidence>
<protein>
    <recommendedName>
        <fullName evidence="11">Ribophorin II</fullName>
    </recommendedName>
    <alternativeName>
        <fullName evidence="10">Ribophorin-2</fullName>
    </alternativeName>
</protein>
<comment type="similarity">
    <text evidence="4">Belongs to the SWP1 family.</text>
</comment>
<dbReference type="UniPathway" id="UPA00378"/>
<evidence type="ECO:0000256" key="9">
    <source>
        <dbReference type="ARBA" id="ARBA00023136"/>
    </source>
</evidence>
<dbReference type="GO" id="GO:0006487">
    <property type="term" value="P:protein N-linked glycosylation"/>
    <property type="evidence" value="ECO:0007669"/>
    <property type="project" value="TreeGrafter"/>
</dbReference>
<organism evidence="16 17">
    <name type="scientific">Corynespora cassiicola Philippines</name>
    <dbReference type="NCBI Taxonomy" id="1448308"/>
    <lineage>
        <taxon>Eukaryota</taxon>
        <taxon>Fungi</taxon>
        <taxon>Dikarya</taxon>
        <taxon>Ascomycota</taxon>
        <taxon>Pezizomycotina</taxon>
        <taxon>Dothideomycetes</taxon>
        <taxon>Pleosporomycetidae</taxon>
        <taxon>Pleosporales</taxon>
        <taxon>Corynesporascaceae</taxon>
        <taxon>Corynespora</taxon>
    </lineage>
</organism>
<dbReference type="Proteomes" id="UP000240883">
    <property type="component" value="Unassembled WGS sequence"/>
</dbReference>
<dbReference type="Pfam" id="PF25147">
    <property type="entry name" value="Ribophorin_II_C"/>
    <property type="match status" value="1"/>
</dbReference>
<comment type="function">
    <text evidence="1">Subunit of the oligosaccharyl transferase (OST) complex that catalyzes the initial transfer of a defined glycan (Glc(3)Man(9)GlcNAc(2) in eukaryotes) from the lipid carrier dolichol-pyrophosphate to an asparagine residue within an Asn-X-Ser/Thr consensus motif in nascent polypeptide chains, the first step in protein N-glycosylation. N-glycosylation occurs cotranslationally and the complex associates with the Sec61 complex at the channel-forming translocon complex that mediates protein translocation across the endoplasmic reticulum (ER). All subunits are required for a maximal enzyme activity.</text>
</comment>
<dbReference type="STRING" id="1448308.A0A2T2NCM5"/>
<keyword evidence="17" id="KW-1185">Reference proteome</keyword>
<evidence type="ECO:0000256" key="1">
    <source>
        <dbReference type="ARBA" id="ARBA00002791"/>
    </source>
</evidence>
<keyword evidence="7" id="KW-0256">Endoplasmic reticulum</keyword>
<keyword evidence="5 12" id="KW-0812">Transmembrane</keyword>
<evidence type="ECO:0000256" key="10">
    <source>
        <dbReference type="ARBA" id="ARBA00030078"/>
    </source>
</evidence>
<sequence length="288" mass="30607">MRFLNSLIPSLLLSGASIASAASWAFNDATLTVQAKGAGVGAGTKEKLSPDAPLSKPVSLSATDTLKLMLTTVDGKKATRPHQAFLTLTHPSTGLEESFVFSVKDSGKGKVDLTQKDLPHQFLTSDSPIPASIVIGSFGSSTPYKSKVFELDVTRDPNVPLAIPEKPTRYAVQEELHHTFRADPSSPPKIITLIFAAAVAGALPVLLVAWVTLGANANHFGKAFSNAPISHALFFGSILAIEGIFFMYYTSWNLFQTLPAAAVTGLVAFLSGSRALSEVQERRLAGLR</sequence>
<evidence type="ECO:0000259" key="14">
    <source>
        <dbReference type="Pfam" id="PF23860"/>
    </source>
</evidence>
<evidence type="ECO:0000313" key="17">
    <source>
        <dbReference type="Proteomes" id="UP000240883"/>
    </source>
</evidence>
<feature type="chain" id="PRO_5044262419" description="Ribophorin II" evidence="13">
    <location>
        <begin position="22"/>
        <end position="288"/>
    </location>
</feature>
<feature type="transmembrane region" description="Helical" evidence="12">
    <location>
        <begin position="232"/>
        <end position="251"/>
    </location>
</feature>
<gene>
    <name evidence="16" type="ORF">BS50DRAFT_591377</name>
</gene>
<accession>A0A2T2NCM5</accession>
<dbReference type="EMBL" id="KZ678140">
    <property type="protein sequence ID" value="PSN63192.1"/>
    <property type="molecule type" value="Genomic_DNA"/>
</dbReference>
<dbReference type="OrthoDB" id="432292at2759"/>
<comment type="pathway">
    <text evidence="3">Protein modification; protein glycosylation.</text>
</comment>
<evidence type="ECO:0000313" key="16">
    <source>
        <dbReference type="EMBL" id="PSN63192.1"/>
    </source>
</evidence>
<keyword evidence="8 12" id="KW-1133">Transmembrane helix</keyword>
<evidence type="ECO:0000256" key="13">
    <source>
        <dbReference type="SAM" id="SignalP"/>
    </source>
</evidence>
<evidence type="ECO:0000256" key="2">
    <source>
        <dbReference type="ARBA" id="ARBA00004477"/>
    </source>
</evidence>
<feature type="transmembrane region" description="Helical" evidence="12">
    <location>
        <begin position="257"/>
        <end position="276"/>
    </location>
</feature>
<evidence type="ECO:0000259" key="15">
    <source>
        <dbReference type="Pfam" id="PF25147"/>
    </source>
</evidence>
<evidence type="ECO:0000256" key="11">
    <source>
        <dbReference type="ARBA" id="ARBA00032139"/>
    </source>
</evidence>
<evidence type="ECO:0000256" key="8">
    <source>
        <dbReference type="ARBA" id="ARBA00022989"/>
    </source>
</evidence>
<comment type="subcellular location">
    <subcellularLocation>
        <location evidence="2">Endoplasmic reticulum membrane</location>
        <topology evidence="2">Multi-pass membrane protein</topology>
    </subcellularLocation>
</comment>
<dbReference type="AlphaFoldDB" id="A0A2T2NCM5"/>
<feature type="signal peptide" evidence="13">
    <location>
        <begin position="1"/>
        <end position="21"/>
    </location>
</feature>
<dbReference type="GO" id="GO:0008250">
    <property type="term" value="C:oligosaccharyltransferase complex"/>
    <property type="evidence" value="ECO:0007669"/>
    <property type="project" value="InterPro"/>
</dbReference>
<keyword evidence="9 12" id="KW-0472">Membrane</keyword>
<evidence type="ECO:0000256" key="5">
    <source>
        <dbReference type="ARBA" id="ARBA00022692"/>
    </source>
</evidence>
<name>A0A2T2NCM5_CORCC</name>
<dbReference type="PANTHER" id="PTHR12640:SF0">
    <property type="entry name" value="DOLICHYL-DIPHOSPHOOLIGOSACCHARIDE--PROTEIN GLYCOSYLTRANSFERASE SUBUNIT 2"/>
    <property type="match status" value="1"/>
</dbReference>
<dbReference type="InterPro" id="IPR008814">
    <property type="entry name" value="Swp1"/>
</dbReference>
<feature type="domain" description="Ribophorin II C-terminal" evidence="15">
    <location>
        <begin position="180"/>
        <end position="283"/>
    </location>
</feature>
<feature type="transmembrane region" description="Helical" evidence="12">
    <location>
        <begin position="190"/>
        <end position="211"/>
    </location>
</feature>
<evidence type="ECO:0000256" key="12">
    <source>
        <dbReference type="SAM" id="Phobius"/>
    </source>
</evidence>
<dbReference type="Pfam" id="PF23860">
    <property type="entry name" value="Ribophorin_II_3rd"/>
    <property type="match status" value="1"/>
</dbReference>
<keyword evidence="6 13" id="KW-0732">Signal</keyword>
<evidence type="ECO:0000256" key="7">
    <source>
        <dbReference type="ARBA" id="ARBA00022824"/>
    </source>
</evidence>
<dbReference type="PANTHER" id="PTHR12640">
    <property type="entry name" value="RIBOPHORIN II"/>
    <property type="match status" value="1"/>
</dbReference>
<proteinExistence type="inferred from homology"/>
<dbReference type="InterPro" id="IPR055374">
    <property type="entry name" value="Ribophorin_II_3rd"/>
</dbReference>
<evidence type="ECO:0000256" key="3">
    <source>
        <dbReference type="ARBA" id="ARBA00004922"/>
    </source>
</evidence>